<sequence length="60" mass="6774">MFEWTLPVSKKQNAATNCSSLESDLKARLSTGSNSIFFQTIRNTDLKHIPIELNICIAIY</sequence>
<dbReference type="PATRIC" id="fig|1218565.3.peg.3906"/>
<gene>
    <name evidence="1" type="ORF">LEP1GSC194_4088</name>
</gene>
<evidence type="ECO:0000313" key="2">
    <source>
        <dbReference type="Proteomes" id="UP000011988"/>
    </source>
</evidence>
<evidence type="ECO:0000313" key="1">
    <source>
        <dbReference type="EMBL" id="EMJ91745.1"/>
    </source>
</evidence>
<protein>
    <submittedName>
        <fullName evidence="1">Uncharacterized protein</fullName>
    </submittedName>
</protein>
<dbReference type="Proteomes" id="UP000011988">
    <property type="component" value="Unassembled WGS sequence"/>
</dbReference>
<proteinExistence type="predicted"/>
<organism evidence="1 2">
    <name type="scientific">Leptospira alstonii serovar Sichuan str. 79601</name>
    <dbReference type="NCBI Taxonomy" id="1218565"/>
    <lineage>
        <taxon>Bacteria</taxon>
        <taxon>Pseudomonadati</taxon>
        <taxon>Spirochaetota</taxon>
        <taxon>Spirochaetia</taxon>
        <taxon>Leptospirales</taxon>
        <taxon>Leptospiraceae</taxon>
        <taxon>Leptospira</taxon>
    </lineage>
</organism>
<comment type="caution">
    <text evidence="1">The sequence shown here is derived from an EMBL/GenBank/DDBJ whole genome shotgun (WGS) entry which is preliminary data.</text>
</comment>
<reference evidence="1 2" key="1">
    <citation type="submission" date="2013-01" db="EMBL/GenBank/DDBJ databases">
        <authorList>
            <person name="Harkins D.M."/>
            <person name="Durkin A.S."/>
            <person name="Brinkac L.M."/>
            <person name="Haft D.H."/>
            <person name="Selengut J.D."/>
            <person name="Sanka R."/>
            <person name="DePew J."/>
            <person name="Purushe J."/>
            <person name="Galloway R.L."/>
            <person name="Vinetz J.M."/>
            <person name="Sutton G.G."/>
            <person name="Nierman W.C."/>
            <person name="Fouts D.E."/>
        </authorList>
    </citation>
    <scope>NUCLEOTIDE SEQUENCE [LARGE SCALE GENOMIC DNA]</scope>
    <source>
        <strain evidence="1 2">79601</strain>
    </source>
</reference>
<dbReference type="AlphaFoldDB" id="M6CZK9"/>
<name>M6CZK9_9LEPT</name>
<dbReference type="EMBL" id="ANIK01000099">
    <property type="protein sequence ID" value="EMJ91745.1"/>
    <property type="molecule type" value="Genomic_DNA"/>
</dbReference>
<accession>M6CZK9</accession>